<organism evidence="22 23">
    <name type="scientific">Microcebus murinus</name>
    <name type="common">Gray mouse lemur</name>
    <name type="synonym">Lemur murinus</name>
    <dbReference type="NCBI Taxonomy" id="30608"/>
    <lineage>
        <taxon>Eukaryota</taxon>
        <taxon>Metazoa</taxon>
        <taxon>Chordata</taxon>
        <taxon>Craniata</taxon>
        <taxon>Vertebrata</taxon>
        <taxon>Euteleostomi</taxon>
        <taxon>Mammalia</taxon>
        <taxon>Eutheria</taxon>
        <taxon>Euarchontoglires</taxon>
        <taxon>Primates</taxon>
        <taxon>Strepsirrhini</taxon>
        <taxon>Lemuriformes</taxon>
        <taxon>Cheirogaleidae</taxon>
        <taxon>Microcebus</taxon>
    </lineage>
</organism>
<feature type="signal peptide" evidence="21">
    <location>
        <begin position="1"/>
        <end position="31"/>
    </location>
</feature>
<dbReference type="EMBL" id="ABDC03020770">
    <property type="status" value="NOT_ANNOTATED_CDS"/>
    <property type="molecule type" value="Genomic_DNA"/>
</dbReference>
<proteinExistence type="inferred from homology"/>
<dbReference type="GeneTree" id="ENSGT00950000182957"/>
<keyword evidence="9" id="KW-0165">Cleavage on pair of basic residues</keyword>
<dbReference type="GO" id="GO:0009986">
    <property type="term" value="C:cell surface"/>
    <property type="evidence" value="ECO:0007669"/>
    <property type="project" value="TreeGrafter"/>
</dbReference>
<evidence type="ECO:0000256" key="17">
    <source>
        <dbReference type="ARBA" id="ARBA00058732"/>
    </source>
</evidence>
<dbReference type="OrthoDB" id="9329195at2759"/>
<dbReference type="Ensembl" id="ENSMICT00000041635.2">
    <property type="protein sequence ID" value="ENSMICP00000023044.1"/>
    <property type="gene ID" value="ENSMICG00000033271.2"/>
</dbReference>
<evidence type="ECO:0000256" key="11">
    <source>
        <dbReference type="ARBA" id="ARBA00022889"/>
    </source>
</evidence>
<keyword evidence="15" id="KW-0325">Glycoprotein</keyword>
<keyword evidence="13" id="KW-0472">Membrane</keyword>
<dbReference type="Gene3D" id="1.20.970.40">
    <property type="match status" value="1"/>
</dbReference>
<dbReference type="PANTHER" id="PTHR23412:SF6">
    <property type="entry name" value="MESOTHELIN"/>
    <property type="match status" value="1"/>
</dbReference>
<dbReference type="FunFam" id="1.20.970.40:FF:000001">
    <property type="entry name" value="Mesothelin"/>
    <property type="match status" value="1"/>
</dbReference>
<evidence type="ECO:0000256" key="20">
    <source>
        <dbReference type="ARBA" id="ARBA00081905"/>
    </source>
</evidence>
<dbReference type="KEGG" id="mmur:105856302"/>
<keyword evidence="5" id="KW-1003">Cell membrane</keyword>
<dbReference type="CTD" id="10232"/>
<keyword evidence="14" id="KW-1015">Disulfide bond</keyword>
<dbReference type="Pfam" id="PF06060">
    <property type="entry name" value="Mesothelin"/>
    <property type="match status" value="1"/>
</dbReference>
<dbReference type="GO" id="GO:0005794">
    <property type="term" value="C:Golgi apparatus"/>
    <property type="evidence" value="ECO:0007669"/>
    <property type="project" value="UniProtKB-SubCell"/>
</dbReference>
<feature type="chain" id="PRO_5044150092" description="Mesothelin" evidence="21">
    <location>
        <begin position="32"/>
        <end position="642"/>
    </location>
</feature>
<dbReference type="InterPro" id="IPR010335">
    <property type="entry name" value="Mesothelin"/>
</dbReference>
<dbReference type="AlphaFoldDB" id="A0A8C5VLK8"/>
<reference evidence="22" key="2">
    <citation type="submission" date="2025-08" db="UniProtKB">
        <authorList>
            <consortium name="Ensembl"/>
        </authorList>
    </citation>
    <scope>IDENTIFICATION</scope>
</reference>
<reference evidence="22" key="1">
    <citation type="submission" date="2016-12" db="EMBL/GenBank/DDBJ databases">
        <title>Mouse lemur reference genome and diversity panel.</title>
        <authorList>
            <person name="Harris R."/>
            <person name="Larsen P."/>
            <person name="Liu Y."/>
            <person name="Hughes D.S."/>
            <person name="Murali S."/>
            <person name="Raveendran M."/>
            <person name="Korchina V."/>
            <person name="Wang M."/>
            <person name="Jhangiani S."/>
            <person name="Bandaranaike D."/>
            <person name="Bellair M."/>
            <person name="Blankenburg K."/>
            <person name="Chao H."/>
            <person name="Dahdouli M."/>
            <person name="Dinh H."/>
            <person name="Doddapaneni H."/>
            <person name="English A."/>
            <person name="Firestine M."/>
            <person name="Gnanaolivu R."/>
            <person name="Gross S."/>
            <person name="Hernandez B."/>
            <person name="Javaid M."/>
            <person name="Jayaseelan J."/>
            <person name="Jones J."/>
            <person name="Khan Z."/>
            <person name="Kovar C."/>
            <person name="Kurapati P."/>
            <person name="Le B."/>
            <person name="Lee S."/>
            <person name="Li M."/>
            <person name="Mathew T."/>
            <person name="Narasimhan A."/>
            <person name="Ngo D."/>
            <person name="Nguyen L."/>
            <person name="Okwuonu G."/>
            <person name="Ongeri F."/>
            <person name="Osuji N."/>
            <person name="Pu L.-L."/>
            <person name="Puazo M."/>
            <person name="Quiroz J."/>
            <person name="Raj R."/>
            <person name="Rajbhandari K."/>
            <person name="Reid J.G."/>
            <person name="Santibanez J."/>
            <person name="Sexton D."/>
            <person name="Skinner E."/>
            <person name="Vee V."/>
            <person name="Weissenberger G."/>
            <person name="Wu Y."/>
            <person name="Xin Y."/>
            <person name="Han Y."/>
            <person name="Campbell C."/>
            <person name="Brown A."/>
            <person name="Sullivan B."/>
            <person name="Shelton J."/>
            <person name="Brown S."/>
            <person name="Dudchenko O."/>
            <person name="Machol I."/>
            <person name="Durand N."/>
            <person name="Shamim M."/>
            <person name="Lieberman A."/>
            <person name="Muzny D.M."/>
            <person name="Richards S."/>
            <person name="Yoder A."/>
            <person name="Worley K.C."/>
            <person name="Rogers J."/>
            <person name="Gibbs R.A."/>
        </authorList>
    </citation>
    <scope>NUCLEOTIDE SEQUENCE [LARGE SCALE GENOMIC DNA]</scope>
</reference>
<evidence type="ECO:0000256" key="21">
    <source>
        <dbReference type="SAM" id="SignalP"/>
    </source>
</evidence>
<evidence type="ECO:0000256" key="12">
    <source>
        <dbReference type="ARBA" id="ARBA00023034"/>
    </source>
</evidence>
<evidence type="ECO:0000256" key="16">
    <source>
        <dbReference type="ARBA" id="ARBA00023288"/>
    </source>
</evidence>
<keyword evidence="7" id="KW-0597">Phosphoprotein</keyword>
<comment type="similarity">
    <text evidence="4">Belongs to the mesothelin family.</text>
</comment>
<dbReference type="InterPro" id="IPR026664">
    <property type="entry name" value="Stereocilin-rel"/>
</dbReference>
<keyword evidence="8" id="KW-0336">GPI-anchor</keyword>
<evidence type="ECO:0000256" key="15">
    <source>
        <dbReference type="ARBA" id="ARBA00023180"/>
    </source>
</evidence>
<gene>
    <name evidence="22" type="primary">MSLN</name>
</gene>
<evidence type="ECO:0000256" key="4">
    <source>
        <dbReference type="ARBA" id="ARBA00011016"/>
    </source>
</evidence>
<evidence type="ECO:0000256" key="3">
    <source>
        <dbReference type="ARBA" id="ARBA00004613"/>
    </source>
</evidence>
<sequence>MAPLAAQPAGRFRRTPHHGSLLLLFFSLGWGQPWQAQAGEAGQEAALPDQVLANVSSFASLPPGLLGGFTCAEVSGLSTERVRELAVAVGQKNVTLRADQLRCLAHSLSAHGVPGDLDAFPPDLLLFLNPAGLEGPGACARFLSRISEANVDLLPWKAPERQQLLAAALACRAVRGSRVSAADVQALGGLACDLPGRFVADSAEVLLPRLAGCPGPLDQDQQEAARAALQGGGPPYGSPANWSVSTLDALQGLLPVLGPDITGSIPKGVVTSWLRRTFGNPSWQRRPELTEVLPPRFRREAENVTCPLGREVRVVDERLVFYKEWELEACVDGALVAAQVDRVNAIPFTYEQLRVFKRKLNKIYPWGYPESLVQQLGSFFLTMSPQDIRKWNVTSPPTVNALLSVSKGRNADAQVAALIARFVSGGGQLQGDTLDALAGFRPTYLCSFGPAQLGAVPPTVIWAVGPQDLDACGPRQLGVLYPKARLAFRNVSGAAYLEKIRPFLGGASTEDLRVLSRQNVSMDVATFRKLQTEAVVGLTVPEVQKLLGPHAGGLAAEQSSRPVWDWILRQRQDDLDAMGLGLRGGVPNGYLVLELGRQPRQVEADGPDPPSPPEALSGGRCLLGPGPVLPATLTLLLALAPH</sequence>
<dbReference type="RefSeq" id="XP_012593320.1">
    <property type="nucleotide sequence ID" value="XM_012737866.1"/>
</dbReference>
<keyword evidence="10 21" id="KW-0732">Signal</keyword>
<evidence type="ECO:0000256" key="14">
    <source>
        <dbReference type="ARBA" id="ARBA00023157"/>
    </source>
</evidence>
<keyword evidence="6" id="KW-0964">Secreted</keyword>
<reference evidence="22" key="3">
    <citation type="submission" date="2025-09" db="UniProtKB">
        <authorList>
            <consortium name="Ensembl"/>
        </authorList>
    </citation>
    <scope>IDENTIFICATION</scope>
</reference>
<evidence type="ECO:0000256" key="7">
    <source>
        <dbReference type="ARBA" id="ARBA00022553"/>
    </source>
</evidence>
<protein>
    <recommendedName>
        <fullName evidence="19">Mesothelin</fullName>
    </recommendedName>
    <alternativeName>
        <fullName evidence="20">Pre-pro-megakaryocyte-potentiating factor</fullName>
    </alternativeName>
</protein>
<dbReference type="Proteomes" id="UP000694394">
    <property type="component" value="Chromosome 17"/>
</dbReference>
<evidence type="ECO:0000256" key="5">
    <source>
        <dbReference type="ARBA" id="ARBA00022475"/>
    </source>
</evidence>
<evidence type="ECO:0000256" key="19">
    <source>
        <dbReference type="ARBA" id="ARBA00068881"/>
    </source>
</evidence>
<comment type="subunit">
    <text evidence="18">Interacts with MUC16.</text>
</comment>
<dbReference type="PANTHER" id="PTHR23412">
    <property type="entry name" value="STEREOCILIN RELATED"/>
    <property type="match status" value="1"/>
</dbReference>
<dbReference type="GO" id="GO:0098552">
    <property type="term" value="C:side of membrane"/>
    <property type="evidence" value="ECO:0007669"/>
    <property type="project" value="UniProtKB-KW"/>
</dbReference>
<evidence type="ECO:0000313" key="22">
    <source>
        <dbReference type="Ensembl" id="ENSMICP00000023044.1"/>
    </source>
</evidence>
<evidence type="ECO:0000256" key="2">
    <source>
        <dbReference type="ARBA" id="ARBA00004609"/>
    </source>
</evidence>
<dbReference type="GO" id="GO:0007160">
    <property type="term" value="P:cell-matrix adhesion"/>
    <property type="evidence" value="ECO:0007669"/>
    <property type="project" value="TreeGrafter"/>
</dbReference>
<evidence type="ECO:0000256" key="18">
    <source>
        <dbReference type="ARBA" id="ARBA00065993"/>
    </source>
</evidence>
<accession>A0A8C5VLK8</accession>
<keyword evidence="12" id="KW-0333">Golgi apparatus</keyword>
<comment type="function">
    <text evidence="17">Membrane-anchored forms may play a role in cellular adhesion.</text>
</comment>
<evidence type="ECO:0000256" key="6">
    <source>
        <dbReference type="ARBA" id="ARBA00022525"/>
    </source>
</evidence>
<keyword evidence="11" id="KW-0130">Cell adhesion</keyword>
<dbReference type="GeneID" id="105856302"/>
<evidence type="ECO:0000256" key="13">
    <source>
        <dbReference type="ARBA" id="ARBA00023136"/>
    </source>
</evidence>
<keyword evidence="23" id="KW-1185">Reference proteome</keyword>
<evidence type="ECO:0000256" key="9">
    <source>
        <dbReference type="ARBA" id="ARBA00022685"/>
    </source>
</evidence>
<dbReference type="GO" id="GO:0005576">
    <property type="term" value="C:extracellular region"/>
    <property type="evidence" value="ECO:0007669"/>
    <property type="project" value="UniProtKB-SubCell"/>
</dbReference>
<name>A0A8C5VLK8_MICMU</name>
<comment type="subcellular location">
    <subcellularLocation>
        <location evidence="2">Cell membrane</location>
        <topology evidence="2">Lipid-anchor</topology>
        <topology evidence="2">GPI-anchor</topology>
    </subcellularLocation>
    <subcellularLocation>
        <location evidence="1">Golgi apparatus</location>
    </subcellularLocation>
    <subcellularLocation>
        <location evidence="3">Secreted</location>
    </subcellularLocation>
</comment>
<evidence type="ECO:0000313" key="23">
    <source>
        <dbReference type="Proteomes" id="UP000694394"/>
    </source>
</evidence>
<evidence type="ECO:0000256" key="1">
    <source>
        <dbReference type="ARBA" id="ARBA00004555"/>
    </source>
</evidence>
<dbReference type="GO" id="GO:0005886">
    <property type="term" value="C:plasma membrane"/>
    <property type="evidence" value="ECO:0007669"/>
    <property type="project" value="UniProtKB-SubCell"/>
</dbReference>
<evidence type="ECO:0000256" key="8">
    <source>
        <dbReference type="ARBA" id="ARBA00022622"/>
    </source>
</evidence>
<evidence type="ECO:0000256" key="10">
    <source>
        <dbReference type="ARBA" id="ARBA00022729"/>
    </source>
</evidence>
<keyword evidence="16" id="KW-0449">Lipoprotein</keyword>